<dbReference type="RefSeq" id="WP_394462182.1">
    <property type="nucleotide sequence ID" value="NZ_JBIGHZ010000005.1"/>
</dbReference>
<keyword evidence="8" id="KW-0460">Magnesium</keyword>
<dbReference type="NCBIfam" id="TIGR01449">
    <property type="entry name" value="PGP_bact"/>
    <property type="match status" value="1"/>
</dbReference>
<evidence type="ECO:0000256" key="2">
    <source>
        <dbReference type="ARBA" id="ARBA00001946"/>
    </source>
</evidence>
<evidence type="ECO:0000256" key="6">
    <source>
        <dbReference type="ARBA" id="ARBA00022723"/>
    </source>
</evidence>
<keyword evidence="9" id="KW-0119">Carbohydrate metabolism</keyword>
<dbReference type="InterPro" id="IPR041492">
    <property type="entry name" value="HAD_2"/>
</dbReference>
<keyword evidence="7 10" id="KW-0378">Hydrolase</keyword>
<dbReference type="Gene3D" id="1.10.150.240">
    <property type="entry name" value="Putative phosphatase, domain 2"/>
    <property type="match status" value="1"/>
</dbReference>
<dbReference type="Proteomes" id="UP001606099">
    <property type="component" value="Unassembled WGS sequence"/>
</dbReference>
<evidence type="ECO:0000256" key="3">
    <source>
        <dbReference type="ARBA" id="ARBA00004818"/>
    </source>
</evidence>
<protein>
    <recommendedName>
        <fullName evidence="5">phosphoglycolate phosphatase</fullName>
        <ecNumber evidence="5">3.1.3.18</ecNumber>
    </recommendedName>
</protein>
<proteinExistence type="inferred from homology"/>
<comment type="catalytic activity">
    <reaction evidence="1">
        <text>2-phosphoglycolate + H2O = glycolate + phosphate</text>
        <dbReference type="Rhea" id="RHEA:14369"/>
        <dbReference type="ChEBI" id="CHEBI:15377"/>
        <dbReference type="ChEBI" id="CHEBI:29805"/>
        <dbReference type="ChEBI" id="CHEBI:43474"/>
        <dbReference type="ChEBI" id="CHEBI:58033"/>
        <dbReference type="EC" id="3.1.3.18"/>
    </reaction>
</comment>
<dbReference type="SFLD" id="SFLDS00003">
    <property type="entry name" value="Haloacid_Dehalogenase"/>
    <property type="match status" value="1"/>
</dbReference>
<comment type="cofactor">
    <cofactor evidence="2">
        <name>Mg(2+)</name>
        <dbReference type="ChEBI" id="CHEBI:18420"/>
    </cofactor>
</comment>
<dbReference type="EMBL" id="JBIGHZ010000005">
    <property type="protein sequence ID" value="MFG6449206.1"/>
    <property type="molecule type" value="Genomic_DNA"/>
</dbReference>
<evidence type="ECO:0000256" key="8">
    <source>
        <dbReference type="ARBA" id="ARBA00022842"/>
    </source>
</evidence>
<evidence type="ECO:0000256" key="7">
    <source>
        <dbReference type="ARBA" id="ARBA00022801"/>
    </source>
</evidence>
<dbReference type="SFLD" id="SFLDG01135">
    <property type="entry name" value="C1.5.6:_HAD__Beta-PGM__Phospha"/>
    <property type="match status" value="1"/>
</dbReference>
<dbReference type="EC" id="3.1.3.18" evidence="5"/>
<keyword evidence="6" id="KW-0479">Metal-binding</keyword>
<keyword evidence="11" id="KW-1185">Reference proteome</keyword>
<dbReference type="Gene3D" id="3.40.50.1000">
    <property type="entry name" value="HAD superfamily/HAD-like"/>
    <property type="match status" value="1"/>
</dbReference>
<evidence type="ECO:0000256" key="1">
    <source>
        <dbReference type="ARBA" id="ARBA00000830"/>
    </source>
</evidence>
<dbReference type="InterPro" id="IPR023214">
    <property type="entry name" value="HAD_sf"/>
</dbReference>
<name>A0ABW7FY13_9BURK</name>
<dbReference type="SUPFAM" id="SSF56784">
    <property type="entry name" value="HAD-like"/>
    <property type="match status" value="1"/>
</dbReference>
<dbReference type="InterPro" id="IPR037512">
    <property type="entry name" value="PGPase_prok"/>
</dbReference>
<evidence type="ECO:0000313" key="10">
    <source>
        <dbReference type="EMBL" id="MFG6449206.1"/>
    </source>
</evidence>
<dbReference type="GO" id="GO:0008967">
    <property type="term" value="F:phosphoglycolate phosphatase activity"/>
    <property type="evidence" value="ECO:0007669"/>
    <property type="project" value="UniProtKB-EC"/>
</dbReference>
<dbReference type="PANTHER" id="PTHR43434:SF23">
    <property type="entry name" value="PHOSPHOGLYCOLATE PHOSPHATASE"/>
    <property type="match status" value="1"/>
</dbReference>
<accession>A0ABW7FY13</accession>
<evidence type="ECO:0000256" key="4">
    <source>
        <dbReference type="ARBA" id="ARBA00006171"/>
    </source>
</evidence>
<comment type="pathway">
    <text evidence="3">Organic acid metabolism; glycolate biosynthesis; glycolate from 2-phosphoglycolate: step 1/1.</text>
</comment>
<organism evidence="10 11">
    <name type="scientific">Roseateles rivi</name>
    <dbReference type="NCBI Taxonomy" id="3299028"/>
    <lineage>
        <taxon>Bacteria</taxon>
        <taxon>Pseudomonadati</taxon>
        <taxon>Pseudomonadota</taxon>
        <taxon>Betaproteobacteria</taxon>
        <taxon>Burkholderiales</taxon>
        <taxon>Sphaerotilaceae</taxon>
        <taxon>Roseateles</taxon>
    </lineage>
</organism>
<dbReference type="InterPro" id="IPR006439">
    <property type="entry name" value="HAD-SF_hydro_IA"/>
</dbReference>
<gene>
    <name evidence="10" type="primary">gph</name>
    <name evidence="10" type="ORF">ACG0Z6_13290</name>
</gene>
<dbReference type="InterPro" id="IPR023198">
    <property type="entry name" value="PGP-like_dom2"/>
</dbReference>
<evidence type="ECO:0000313" key="11">
    <source>
        <dbReference type="Proteomes" id="UP001606099"/>
    </source>
</evidence>
<comment type="similarity">
    <text evidence="4">Belongs to the HAD-like hydrolase superfamily. CbbY/CbbZ/Gph/YieH family.</text>
</comment>
<sequence length="214" mass="22846">MLFDLDGTLVDSAPDLAAAANELRHQQALPPLPLEQLRPYVGTGARGMLAVAMNVGPDDASFEALRQDFLCRYERIMLERTALFAGVECLLRSLESDGMPWGIVTNKAERFALPIVHALGLSARAAAVIAGDTTPYAKPHPRPLLEAAVRMGVDPEFCLYLGDDARDMQAARAAGMGAVAAAWGYLGPGADVNTWAADVVLQAPQDLLALFEMA</sequence>
<evidence type="ECO:0000256" key="9">
    <source>
        <dbReference type="ARBA" id="ARBA00023277"/>
    </source>
</evidence>
<reference evidence="10 11" key="1">
    <citation type="submission" date="2024-08" db="EMBL/GenBank/DDBJ databases">
        <authorList>
            <person name="Lu H."/>
        </authorList>
    </citation>
    <scope>NUCLEOTIDE SEQUENCE [LARGE SCALE GENOMIC DNA]</scope>
    <source>
        <strain evidence="10 11">BYS180W</strain>
    </source>
</reference>
<comment type="caution">
    <text evidence="10">The sequence shown here is derived from an EMBL/GenBank/DDBJ whole genome shotgun (WGS) entry which is preliminary data.</text>
</comment>
<dbReference type="NCBIfam" id="TIGR01509">
    <property type="entry name" value="HAD-SF-IA-v3"/>
    <property type="match status" value="1"/>
</dbReference>
<dbReference type="InterPro" id="IPR036412">
    <property type="entry name" value="HAD-like_sf"/>
</dbReference>
<dbReference type="NCBIfam" id="TIGR01549">
    <property type="entry name" value="HAD-SF-IA-v1"/>
    <property type="match status" value="1"/>
</dbReference>
<dbReference type="SFLD" id="SFLDG01129">
    <property type="entry name" value="C1.5:_HAD__Beta-PGM__Phosphata"/>
    <property type="match status" value="1"/>
</dbReference>
<dbReference type="InterPro" id="IPR050155">
    <property type="entry name" value="HAD-like_hydrolase_sf"/>
</dbReference>
<evidence type="ECO:0000256" key="5">
    <source>
        <dbReference type="ARBA" id="ARBA00013078"/>
    </source>
</evidence>
<dbReference type="Pfam" id="PF13419">
    <property type="entry name" value="HAD_2"/>
    <property type="match status" value="1"/>
</dbReference>
<dbReference type="PANTHER" id="PTHR43434">
    <property type="entry name" value="PHOSPHOGLYCOLATE PHOSPHATASE"/>
    <property type="match status" value="1"/>
</dbReference>